<proteinExistence type="predicted"/>
<evidence type="ECO:0000313" key="2">
    <source>
        <dbReference type="EMBL" id="CAL5224984.1"/>
    </source>
</evidence>
<keyword evidence="1" id="KW-0732">Signal</keyword>
<accession>A0ABP1G143</accession>
<feature type="chain" id="PRO_5046455627" evidence="1">
    <location>
        <begin position="22"/>
        <end position="87"/>
    </location>
</feature>
<dbReference type="EMBL" id="CAXHTA020000012">
    <property type="protein sequence ID" value="CAL5224984.1"/>
    <property type="molecule type" value="Genomic_DNA"/>
</dbReference>
<keyword evidence="3" id="KW-1185">Reference proteome</keyword>
<evidence type="ECO:0000313" key="3">
    <source>
        <dbReference type="Proteomes" id="UP001497392"/>
    </source>
</evidence>
<comment type="caution">
    <text evidence="2">The sequence shown here is derived from an EMBL/GenBank/DDBJ whole genome shotgun (WGS) entry which is preliminary data.</text>
</comment>
<protein>
    <submittedName>
        <fullName evidence="2">G7762 protein</fullName>
    </submittedName>
</protein>
<evidence type="ECO:0000256" key="1">
    <source>
        <dbReference type="SAM" id="SignalP"/>
    </source>
</evidence>
<feature type="signal peptide" evidence="1">
    <location>
        <begin position="1"/>
        <end position="21"/>
    </location>
</feature>
<organism evidence="2 3">
    <name type="scientific">Coccomyxa viridis</name>
    <dbReference type="NCBI Taxonomy" id="1274662"/>
    <lineage>
        <taxon>Eukaryota</taxon>
        <taxon>Viridiplantae</taxon>
        <taxon>Chlorophyta</taxon>
        <taxon>core chlorophytes</taxon>
        <taxon>Trebouxiophyceae</taxon>
        <taxon>Trebouxiophyceae incertae sedis</taxon>
        <taxon>Coccomyxaceae</taxon>
        <taxon>Coccomyxa</taxon>
    </lineage>
</organism>
<gene>
    <name evidence="2" type="primary">g7762</name>
    <name evidence="2" type="ORF">VP750_LOCUS6643</name>
</gene>
<reference evidence="2 3" key="1">
    <citation type="submission" date="2024-06" db="EMBL/GenBank/DDBJ databases">
        <authorList>
            <person name="Kraege A."/>
            <person name="Thomma B."/>
        </authorList>
    </citation>
    <scope>NUCLEOTIDE SEQUENCE [LARGE SCALE GENOMIC DNA]</scope>
</reference>
<sequence length="87" mass="9378">MTQGRALCFVTLLILVLGSWSRETGSHADQSVITGKGFAIQTLGGFRKILQSQFSDPYCNRGDHCTTTGRAICYSAAPAVCCWDQCG</sequence>
<name>A0ABP1G143_9CHLO</name>
<dbReference type="Proteomes" id="UP001497392">
    <property type="component" value="Unassembled WGS sequence"/>
</dbReference>